<protein>
    <recommendedName>
        <fullName evidence="3">Tail fiber assembly protein</fullName>
    </recommendedName>
</protein>
<dbReference type="Proteomes" id="UP000468420">
    <property type="component" value="Unassembled WGS sequence"/>
</dbReference>
<organism evidence="1 2">
    <name type="scientific">Citrobacter pasteurii</name>
    <dbReference type="NCBI Taxonomy" id="1563222"/>
    <lineage>
        <taxon>Bacteria</taxon>
        <taxon>Pseudomonadati</taxon>
        <taxon>Pseudomonadota</taxon>
        <taxon>Gammaproteobacteria</taxon>
        <taxon>Enterobacterales</taxon>
        <taxon>Enterobacteriaceae</taxon>
        <taxon>Citrobacter</taxon>
    </lineage>
</organism>
<sequence>MSKIYAVIENGMVINVIVWDGKASMGWGGDQLAIQILQSGTGTSAPTPGIGWSYANGVFTPPPSPPLTPENIAAKNLAQAQAAYNVATSKITALNEQIADADYAGTTEAEVSAALISWTDYRKQLRAYIKTGDGRLALPVVQAM</sequence>
<comment type="caution">
    <text evidence="1">The sequence shown here is derived from an EMBL/GenBank/DDBJ whole genome shotgun (WGS) entry which is preliminary data.</text>
</comment>
<name>A0A6N6K2A5_9ENTR</name>
<reference evidence="1 2" key="1">
    <citation type="submission" date="2018-08" db="EMBL/GenBank/DDBJ databases">
        <title>Complete genomic analysis of a Citrobacter pasteurii isolated from cockles (Cerastoderma edule) containing a new chromosomic qnrB allele.</title>
        <authorList>
            <person name="Rodrigues A."/>
            <person name="Baptista T."/>
            <person name="Quesada A."/>
            <person name="Campos M.J."/>
        </authorList>
    </citation>
    <scope>NUCLEOTIDE SEQUENCE [LARGE SCALE GENOMIC DNA]</scope>
    <source>
        <strain evidence="1 2">BA18</strain>
    </source>
</reference>
<evidence type="ECO:0000313" key="2">
    <source>
        <dbReference type="Proteomes" id="UP000468420"/>
    </source>
</evidence>
<accession>A0A6N6K2A5</accession>
<evidence type="ECO:0000313" key="1">
    <source>
        <dbReference type="EMBL" id="KAA1276730.1"/>
    </source>
</evidence>
<evidence type="ECO:0008006" key="3">
    <source>
        <dbReference type="Google" id="ProtNLM"/>
    </source>
</evidence>
<dbReference type="EMBL" id="QRDC01000013">
    <property type="protein sequence ID" value="KAA1276730.1"/>
    <property type="molecule type" value="Genomic_DNA"/>
</dbReference>
<gene>
    <name evidence="1" type="ORF">DXF85_15340</name>
</gene>
<proteinExistence type="predicted"/>
<dbReference type="AlphaFoldDB" id="A0A6N6K2A5"/>
<dbReference type="RefSeq" id="WP_049269454.1">
    <property type="nucleotide sequence ID" value="NZ_QRDC01000013.1"/>
</dbReference>